<dbReference type="SUPFAM" id="SSF144091">
    <property type="entry name" value="Rhomboid-like"/>
    <property type="match status" value="1"/>
</dbReference>
<dbReference type="InterPro" id="IPR022764">
    <property type="entry name" value="Peptidase_S54_rhomboid_dom"/>
</dbReference>
<evidence type="ECO:0000313" key="9">
    <source>
        <dbReference type="EMBL" id="PTQ92140.1"/>
    </source>
</evidence>
<dbReference type="PANTHER" id="PTHR43731">
    <property type="entry name" value="RHOMBOID PROTEASE"/>
    <property type="match status" value="1"/>
</dbReference>
<reference evidence="9 10" key="1">
    <citation type="submission" date="2018-04" db="EMBL/GenBank/DDBJ databases">
        <title>Genomic Encyclopedia of Archaeal and Bacterial Type Strains, Phase II (KMG-II): from individual species to whole genera.</title>
        <authorList>
            <person name="Goeker M."/>
        </authorList>
    </citation>
    <scope>NUCLEOTIDE SEQUENCE [LARGE SCALE GENOMIC DNA]</scope>
    <source>
        <strain evidence="9 10">DSM 26809</strain>
    </source>
</reference>
<evidence type="ECO:0000256" key="2">
    <source>
        <dbReference type="ARBA" id="ARBA00009045"/>
    </source>
</evidence>
<dbReference type="GO" id="GO:0004252">
    <property type="term" value="F:serine-type endopeptidase activity"/>
    <property type="evidence" value="ECO:0007669"/>
    <property type="project" value="InterPro"/>
</dbReference>
<gene>
    <name evidence="9" type="ORF">C8P68_11415</name>
</gene>
<feature type="transmembrane region" description="Helical" evidence="7">
    <location>
        <begin position="111"/>
        <end position="130"/>
    </location>
</feature>
<evidence type="ECO:0000256" key="6">
    <source>
        <dbReference type="ARBA" id="ARBA00023136"/>
    </source>
</evidence>
<dbReference type="OrthoDB" id="797199at2"/>
<evidence type="ECO:0000259" key="8">
    <source>
        <dbReference type="Pfam" id="PF01694"/>
    </source>
</evidence>
<comment type="caution">
    <text evidence="9">The sequence shown here is derived from an EMBL/GenBank/DDBJ whole genome shotgun (WGS) entry which is preliminary data.</text>
</comment>
<keyword evidence="3 7" id="KW-0812">Transmembrane</keyword>
<dbReference type="Pfam" id="PF01694">
    <property type="entry name" value="Rhomboid"/>
    <property type="match status" value="1"/>
</dbReference>
<dbReference type="EMBL" id="QAOQ01000014">
    <property type="protein sequence ID" value="PTQ92140.1"/>
    <property type="molecule type" value="Genomic_DNA"/>
</dbReference>
<keyword evidence="9" id="KW-0645">Protease</keyword>
<dbReference type="Gene3D" id="1.20.1540.10">
    <property type="entry name" value="Rhomboid-like"/>
    <property type="match status" value="1"/>
</dbReference>
<feature type="transmembrane region" description="Helical" evidence="7">
    <location>
        <begin position="173"/>
        <end position="193"/>
    </location>
</feature>
<evidence type="ECO:0000256" key="1">
    <source>
        <dbReference type="ARBA" id="ARBA00004141"/>
    </source>
</evidence>
<keyword evidence="4" id="KW-0378">Hydrolase</keyword>
<comment type="similarity">
    <text evidence="2">Belongs to the peptidase S54 family.</text>
</comment>
<feature type="transmembrane region" description="Helical" evidence="7">
    <location>
        <begin position="136"/>
        <end position="161"/>
    </location>
</feature>
<comment type="subcellular location">
    <subcellularLocation>
        <location evidence="1">Membrane</location>
        <topology evidence="1">Multi-pass membrane protein</topology>
    </subcellularLocation>
</comment>
<dbReference type="InterPro" id="IPR035952">
    <property type="entry name" value="Rhomboid-like_sf"/>
</dbReference>
<sequence length="194" mass="21607">MPMTWTIALLIFISSCVSFLNSVYFGKLLLHPVSIFRSNEYYRLFTADFVHNDMVHLVLNEAMLILVCGKLEKLLRATYEYGSLKFLVVYLASMLFGTVAVTIIHRSDFDFSGAGASGSILGCMFCYTILKPEVTALYLPLIGAIPNKCDALIYILGLIVYKLRGKNSMINHELHFFGALGGILVTFVLFPGVI</sequence>
<organism evidence="9 10">
    <name type="scientific">Mucilaginibacter yixingensis</name>
    <dbReference type="NCBI Taxonomy" id="1295612"/>
    <lineage>
        <taxon>Bacteria</taxon>
        <taxon>Pseudomonadati</taxon>
        <taxon>Bacteroidota</taxon>
        <taxon>Sphingobacteriia</taxon>
        <taxon>Sphingobacteriales</taxon>
        <taxon>Sphingobacteriaceae</taxon>
        <taxon>Mucilaginibacter</taxon>
    </lineage>
</organism>
<accession>A0A2T5J4E0</accession>
<keyword evidence="5 7" id="KW-1133">Transmembrane helix</keyword>
<dbReference type="GO" id="GO:0016020">
    <property type="term" value="C:membrane"/>
    <property type="evidence" value="ECO:0007669"/>
    <property type="project" value="UniProtKB-SubCell"/>
</dbReference>
<evidence type="ECO:0000256" key="7">
    <source>
        <dbReference type="SAM" id="Phobius"/>
    </source>
</evidence>
<evidence type="ECO:0000256" key="3">
    <source>
        <dbReference type="ARBA" id="ARBA00022692"/>
    </source>
</evidence>
<evidence type="ECO:0000256" key="5">
    <source>
        <dbReference type="ARBA" id="ARBA00022989"/>
    </source>
</evidence>
<name>A0A2T5J4E0_9SPHI</name>
<feature type="domain" description="Peptidase S54 rhomboid" evidence="8">
    <location>
        <begin position="39"/>
        <end position="191"/>
    </location>
</feature>
<keyword evidence="6 7" id="KW-0472">Membrane</keyword>
<protein>
    <submittedName>
        <fullName evidence="9">Membrane associated rhomboid family serine protease</fullName>
    </submittedName>
</protein>
<keyword evidence="10" id="KW-1185">Reference proteome</keyword>
<proteinExistence type="inferred from homology"/>
<dbReference type="Proteomes" id="UP000244168">
    <property type="component" value="Unassembled WGS sequence"/>
</dbReference>
<evidence type="ECO:0000313" key="10">
    <source>
        <dbReference type="Proteomes" id="UP000244168"/>
    </source>
</evidence>
<dbReference type="AlphaFoldDB" id="A0A2T5J4E0"/>
<evidence type="ECO:0000256" key="4">
    <source>
        <dbReference type="ARBA" id="ARBA00022801"/>
    </source>
</evidence>
<dbReference type="InterPro" id="IPR050925">
    <property type="entry name" value="Rhomboid_protease_S54"/>
</dbReference>
<dbReference type="GO" id="GO:0006508">
    <property type="term" value="P:proteolysis"/>
    <property type="evidence" value="ECO:0007669"/>
    <property type="project" value="UniProtKB-KW"/>
</dbReference>
<feature type="transmembrane region" description="Helical" evidence="7">
    <location>
        <begin position="84"/>
        <end position="104"/>
    </location>
</feature>
<dbReference type="PANTHER" id="PTHR43731:SF14">
    <property type="entry name" value="PRESENILIN-ASSOCIATED RHOMBOID-LIKE PROTEIN, MITOCHONDRIAL"/>
    <property type="match status" value="1"/>
</dbReference>